<dbReference type="RefSeq" id="WP_307222698.1">
    <property type="nucleotide sequence ID" value="NZ_CP116940.1"/>
</dbReference>
<keyword evidence="1" id="KW-0812">Transmembrane</keyword>
<feature type="transmembrane region" description="Helical" evidence="1">
    <location>
        <begin position="12"/>
        <end position="30"/>
    </location>
</feature>
<feature type="transmembrane region" description="Helical" evidence="1">
    <location>
        <begin position="93"/>
        <end position="110"/>
    </location>
</feature>
<keyword evidence="3" id="KW-1185">Reference proteome</keyword>
<keyword evidence="1" id="KW-0472">Membrane</keyword>
<protein>
    <submittedName>
        <fullName evidence="2">Threonine/homoserine/homoserine lactone efflux protein</fullName>
    </submittedName>
</protein>
<accession>A0ABT9Y4N8</accession>
<organism evidence="2 3">
    <name type="scientific">Pectinatus haikarae</name>
    <dbReference type="NCBI Taxonomy" id="349096"/>
    <lineage>
        <taxon>Bacteria</taxon>
        <taxon>Bacillati</taxon>
        <taxon>Bacillota</taxon>
        <taxon>Negativicutes</taxon>
        <taxon>Selenomonadales</taxon>
        <taxon>Selenomonadaceae</taxon>
        <taxon>Pectinatus</taxon>
    </lineage>
</organism>
<gene>
    <name evidence="2" type="ORF">J2S01_000480</name>
</gene>
<dbReference type="EMBL" id="JAUSUE010000002">
    <property type="protein sequence ID" value="MDQ0202787.1"/>
    <property type="molecule type" value="Genomic_DNA"/>
</dbReference>
<proteinExistence type="predicted"/>
<comment type="caution">
    <text evidence="2">The sequence shown here is derived from an EMBL/GenBank/DDBJ whole genome shotgun (WGS) entry which is preliminary data.</text>
</comment>
<name>A0ABT9Y4N8_9FIRM</name>
<sequence>MSISVFTTMLGYMIVCSFTPGPGNILALNTTIQLGWKKGKRLIWGICTGYAGVQVLCTLVVYELNDFFSPMIIILKYIVGMKIQCIYQHYYKIINFVLSLFLLYFAFDIIRGEFDVST</sequence>
<evidence type="ECO:0000313" key="2">
    <source>
        <dbReference type="EMBL" id="MDQ0202787.1"/>
    </source>
</evidence>
<keyword evidence="1" id="KW-1133">Transmembrane helix</keyword>
<evidence type="ECO:0000313" key="3">
    <source>
        <dbReference type="Proteomes" id="UP001239167"/>
    </source>
</evidence>
<evidence type="ECO:0000256" key="1">
    <source>
        <dbReference type="SAM" id="Phobius"/>
    </source>
</evidence>
<feature type="transmembrane region" description="Helical" evidence="1">
    <location>
        <begin position="42"/>
        <end position="61"/>
    </location>
</feature>
<reference evidence="2 3" key="1">
    <citation type="submission" date="2023-07" db="EMBL/GenBank/DDBJ databases">
        <title>Genomic Encyclopedia of Type Strains, Phase IV (KMG-IV): sequencing the most valuable type-strain genomes for metagenomic binning, comparative biology and taxonomic classification.</title>
        <authorList>
            <person name="Goeker M."/>
        </authorList>
    </citation>
    <scope>NUCLEOTIDE SEQUENCE [LARGE SCALE GENOMIC DNA]</scope>
    <source>
        <strain evidence="2 3">DSM 16980</strain>
    </source>
</reference>
<dbReference type="Proteomes" id="UP001239167">
    <property type="component" value="Unassembled WGS sequence"/>
</dbReference>